<sequence length="593" mass="64856">MTSARLALRSSRAALALSRPFATSAARFKDLNERGNDTTEEWRKKQREKPLNPHMTNTNSTIANQMPSIGKSAAPPEMLSSVDPDFVPKDAKPENTERMTGGTQKGAPEDGVNAELGVGEIEGGQFKIEPIRRVGEDANTMRARLIYQSRKRGILESDLLLSTFADANLGSMSIEQLKDYDQFLDENDWDIYYWATQEPAPTSHETAEGAGSGLATPSAQGSAPSKPASEETWRNGQPKSGEWAQTVGTFKPAYRPVPQRWKDSQILKMLRQHVKERSAGGVHPGEAKVGGQSLNQSVTGTGGGGLGRMPELKTFDQLVAEPHSQRRHNSYRLADAVGHKKLKEFDIEDGVYIVTVYCLDRLEQPSPDFYEACTRIPQEFGGSLHYARVDVRDARSLDNVIGAVADAHQRLDGVVAAAGIQHLKAAVDYTLDEVREMMDVNYSGVFMTCASSARAMFKWNSGVRDGAMVIIASMSGSVANKGLICPVYNSSKAALLQLTRNLAMEWSGAGREHRSGLGGIRVNSLSPGHILTPMVKRNFEEVPGLREKWERENMMGRLATPEEFKGAGLFLLSKASSFMTGSNLIIDGGHTAW</sequence>
<dbReference type="GO" id="GO:0016616">
    <property type="term" value="F:oxidoreductase activity, acting on the CH-OH group of donors, NAD or NADP as acceptor"/>
    <property type="evidence" value="ECO:0007669"/>
    <property type="project" value="UniProtKB-ARBA"/>
</dbReference>
<proteinExistence type="inferred from homology"/>
<comment type="similarity">
    <text evidence="2">Belongs to the short-chain dehydrogenases/reductases (SDR) family.</text>
</comment>
<dbReference type="Proteomes" id="UP000572817">
    <property type="component" value="Unassembled WGS sequence"/>
</dbReference>
<dbReference type="SUPFAM" id="SSF109910">
    <property type="entry name" value="YgfY-like"/>
    <property type="match status" value="1"/>
</dbReference>
<dbReference type="Pfam" id="PF13561">
    <property type="entry name" value="adh_short_C2"/>
    <property type="match status" value="1"/>
</dbReference>
<organism evidence="9 10">
    <name type="scientific">Botryosphaeria dothidea</name>
    <dbReference type="NCBI Taxonomy" id="55169"/>
    <lineage>
        <taxon>Eukaryota</taxon>
        <taxon>Fungi</taxon>
        <taxon>Dikarya</taxon>
        <taxon>Ascomycota</taxon>
        <taxon>Pezizomycotina</taxon>
        <taxon>Dothideomycetes</taxon>
        <taxon>Dothideomycetes incertae sedis</taxon>
        <taxon>Botryosphaeriales</taxon>
        <taxon>Botryosphaeriaceae</taxon>
        <taxon>Botryosphaeria</taxon>
    </lineage>
</organism>
<evidence type="ECO:0000256" key="6">
    <source>
        <dbReference type="ARBA" id="ARBA00023186"/>
    </source>
</evidence>
<dbReference type="Pfam" id="PF03937">
    <property type="entry name" value="Sdh5"/>
    <property type="match status" value="1"/>
</dbReference>
<feature type="region of interest" description="Disordered" evidence="8">
    <location>
        <begin position="19"/>
        <end position="59"/>
    </location>
</feature>
<keyword evidence="10" id="KW-1185">Reference proteome</keyword>
<dbReference type="Gene3D" id="1.10.150.250">
    <property type="entry name" value="Flavinator of succinate dehydrogenase"/>
    <property type="match status" value="1"/>
</dbReference>
<comment type="subcellular location">
    <subcellularLocation>
        <location evidence="1 7">Mitochondrion matrix</location>
    </subcellularLocation>
</comment>
<dbReference type="InterPro" id="IPR002347">
    <property type="entry name" value="SDR_fam"/>
</dbReference>
<gene>
    <name evidence="9" type="ORF">GTA08_BOTSDO08767</name>
</gene>
<dbReference type="PANTHER" id="PTHR43008:SF10">
    <property type="entry name" value="CHAIN DEHYDROGENASE_OXIDOREDUCTASE, PUTATIVE (AFU_ORTHOLOGUE AFUA_2G15740)-RELATED"/>
    <property type="match status" value="1"/>
</dbReference>
<keyword evidence="3" id="KW-0521">NADP</keyword>
<dbReference type="HAMAP" id="MF_03057">
    <property type="entry name" value="SDHAF2"/>
    <property type="match status" value="1"/>
</dbReference>
<dbReference type="InterPro" id="IPR036714">
    <property type="entry name" value="SDH_sf"/>
</dbReference>
<evidence type="ECO:0000256" key="5">
    <source>
        <dbReference type="ARBA" id="ARBA00023128"/>
    </source>
</evidence>
<dbReference type="OrthoDB" id="284292at2759"/>
<dbReference type="PANTHER" id="PTHR43008">
    <property type="entry name" value="BENZIL REDUCTASE"/>
    <property type="match status" value="1"/>
</dbReference>
<keyword evidence="6 7" id="KW-0143">Chaperone</keyword>
<evidence type="ECO:0000256" key="3">
    <source>
        <dbReference type="ARBA" id="ARBA00022857"/>
    </source>
</evidence>
<dbReference type="InterPro" id="IPR020904">
    <property type="entry name" value="Sc_DH/Rdtase_CS"/>
</dbReference>
<dbReference type="GO" id="GO:0005759">
    <property type="term" value="C:mitochondrial matrix"/>
    <property type="evidence" value="ECO:0007669"/>
    <property type="project" value="UniProtKB-SubCell"/>
</dbReference>
<keyword evidence="4" id="KW-0560">Oxidoreductase</keyword>
<evidence type="ECO:0000256" key="1">
    <source>
        <dbReference type="ARBA" id="ARBA00004305"/>
    </source>
</evidence>
<evidence type="ECO:0000256" key="8">
    <source>
        <dbReference type="SAM" id="MobiDB-lite"/>
    </source>
</evidence>
<dbReference type="InterPro" id="IPR036291">
    <property type="entry name" value="NAD(P)-bd_dom_sf"/>
</dbReference>
<feature type="region of interest" description="Disordered" evidence="8">
    <location>
        <begin position="278"/>
        <end position="297"/>
    </location>
</feature>
<name>A0A8H4IPC8_9PEZI</name>
<evidence type="ECO:0000313" key="10">
    <source>
        <dbReference type="Proteomes" id="UP000572817"/>
    </source>
</evidence>
<dbReference type="GO" id="GO:0050664">
    <property type="term" value="F:oxidoreductase activity, acting on NAD(P)H, oxygen as acceptor"/>
    <property type="evidence" value="ECO:0007669"/>
    <property type="project" value="TreeGrafter"/>
</dbReference>
<dbReference type="SUPFAM" id="SSF51735">
    <property type="entry name" value="NAD(P)-binding Rossmann-fold domains"/>
    <property type="match status" value="1"/>
</dbReference>
<evidence type="ECO:0000256" key="7">
    <source>
        <dbReference type="HAMAP-Rule" id="MF_03057"/>
    </source>
</evidence>
<evidence type="ECO:0000256" key="2">
    <source>
        <dbReference type="ARBA" id="ARBA00006484"/>
    </source>
</evidence>
<dbReference type="EMBL" id="WWBZ02000062">
    <property type="protein sequence ID" value="KAF4302823.1"/>
    <property type="molecule type" value="Genomic_DNA"/>
</dbReference>
<dbReference type="InterPro" id="IPR028882">
    <property type="entry name" value="SDHAF2"/>
</dbReference>
<feature type="region of interest" description="Disordered" evidence="8">
    <location>
        <begin position="89"/>
        <end position="110"/>
    </location>
</feature>
<comment type="subunit">
    <text evidence="7">Interacts with the flavoprotein subunit within the SDH catalytic dimer.</text>
</comment>
<evidence type="ECO:0000313" key="9">
    <source>
        <dbReference type="EMBL" id="KAF4302823.1"/>
    </source>
</evidence>
<evidence type="ECO:0000256" key="4">
    <source>
        <dbReference type="ARBA" id="ARBA00023002"/>
    </source>
</evidence>
<dbReference type="FunFam" id="1.10.150.250:FF:000002">
    <property type="entry name" value="Succinate dehydrogenase assembly factor 2, mitochondrial"/>
    <property type="match status" value="1"/>
</dbReference>
<dbReference type="InterPro" id="IPR005631">
    <property type="entry name" value="SDH"/>
</dbReference>
<comment type="caution">
    <text evidence="9">The sequence shown here is derived from an EMBL/GenBank/DDBJ whole genome shotgun (WGS) entry which is preliminary data.</text>
</comment>
<dbReference type="GO" id="GO:0006121">
    <property type="term" value="P:mitochondrial electron transport, succinate to ubiquinone"/>
    <property type="evidence" value="ECO:0007669"/>
    <property type="project" value="UniProtKB-UniRule"/>
</dbReference>
<keyword evidence="5 7" id="KW-0496">Mitochondrion</keyword>
<feature type="compositionally biased region" description="Basic and acidic residues" evidence="8">
    <location>
        <begin position="27"/>
        <end position="51"/>
    </location>
</feature>
<dbReference type="PRINTS" id="PR00081">
    <property type="entry name" value="GDHRDH"/>
</dbReference>
<dbReference type="AlphaFoldDB" id="A0A8H4IPC8"/>
<comment type="function">
    <text evidence="7">Plays an essential role in the assembly of succinate dehydrogenase (SDH), an enzyme complex (also referred to as respiratory complex II) that is a component of both the tricarboxylic acid (TCA) cycle and the mitochondrial electron transport chain, and which couples the oxidation of succinate to fumarate with the reduction of ubiquinone (coenzyme Q) to ubiquinol. Required for flavinylation (covalent attachment of FAD) of the flavoprotein subunit of the SDH catalytic dimer.</text>
</comment>
<feature type="region of interest" description="Disordered" evidence="8">
    <location>
        <begin position="200"/>
        <end position="249"/>
    </location>
</feature>
<accession>A0A8H4IPC8</accession>
<dbReference type="PROSITE" id="PS00061">
    <property type="entry name" value="ADH_SHORT"/>
    <property type="match status" value="1"/>
</dbReference>
<reference evidence="9" key="1">
    <citation type="submission" date="2020-04" db="EMBL/GenBank/DDBJ databases">
        <title>Genome Assembly and Annotation of Botryosphaeria dothidea sdau 11-99, a Latent Pathogen of Apple Fruit Ring Rot in China.</title>
        <authorList>
            <person name="Yu C."/>
            <person name="Diao Y."/>
            <person name="Lu Q."/>
            <person name="Zhao J."/>
            <person name="Cui S."/>
            <person name="Peng C."/>
            <person name="He B."/>
            <person name="Liu H."/>
        </authorList>
    </citation>
    <scope>NUCLEOTIDE SEQUENCE [LARGE SCALE GENOMIC DNA]</scope>
    <source>
        <strain evidence="9">Sdau11-99</strain>
    </source>
</reference>
<dbReference type="Gene3D" id="3.40.50.720">
    <property type="entry name" value="NAD(P)-binding Rossmann-like Domain"/>
    <property type="match status" value="1"/>
</dbReference>
<protein>
    <recommendedName>
        <fullName evidence="7">Succinate dehydrogenase assembly factor 2, mitochondrial</fullName>
        <shortName evidence="7">SDH assembly factor 2</shortName>
        <shortName evidence="7">SDHAF2</shortName>
    </recommendedName>
</protein>
<comment type="similarity">
    <text evidence="7">Belongs to the SDHAF2 family.</text>
</comment>